<evidence type="ECO:0000256" key="8">
    <source>
        <dbReference type="ARBA" id="ARBA00022840"/>
    </source>
</evidence>
<keyword evidence="6" id="KW-0677">Repeat</keyword>
<evidence type="ECO:0000256" key="4">
    <source>
        <dbReference type="ARBA" id="ARBA00022475"/>
    </source>
</evidence>
<name>A0A6N9T809_9HYPH</name>
<dbReference type="AlphaFoldDB" id="A0A6N9T809"/>
<dbReference type="SMART" id="SM00382">
    <property type="entry name" value="AAA"/>
    <property type="match status" value="2"/>
</dbReference>
<dbReference type="SUPFAM" id="SSF52540">
    <property type="entry name" value="P-loop containing nucleoside triphosphate hydrolases"/>
    <property type="match status" value="2"/>
</dbReference>
<evidence type="ECO:0000256" key="5">
    <source>
        <dbReference type="ARBA" id="ARBA00022597"/>
    </source>
</evidence>
<comment type="subcellular location">
    <subcellularLocation>
        <location evidence="1">Cell membrane</location>
        <topology evidence="1">Peripheral membrane protein</topology>
    </subcellularLocation>
</comment>
<dbReference type="PANTHER" id="PTHR43790">
    <property type="entry name" value="CARBOHYDRATE TRANSPORT ATP-BINDING PROTEIN MG119-RELATED"/>
    <property type="match status" value="1"/>
</dbReference>
<keyword evidence="5" id="KW-0762">Sugar transport</keyword>
<evidence type="ECO:0000256" key="9">
    <source>
        <dbReference type="ARBA" id="ARBA00022967"/>
    </source>
</evidence>
<sequence length="585" mass="62290">MPVPAGGAGRAACPPIARRLASLGKFRLPGPEARVSSPRWAGHSPARANWRRVSLSSHPDPSSHPDARASAAAGTLLEARGISKSFGGVHALENADFSCRTGEIHALLGANGAGKSTLVKVLSGVQRADAGTIALAGETVSFSGPADAARHGVATVFQELSLFPHLTVAENILIGHQPTGFLGQISQRRMRAEVRELFESLGVDHIAPGAHVADLSLADRQLVEIFKALSKKPKLLILDEGTSALGRKEVQRLFDLLRKLKAGGTAVIFISHRMSEIREFVDRMTIFRNGRHVATVRAAEASDGEIVEMMLGQKVERSFPAKTRIETDAPSLLELAGFSAGSGLQDISFALRRGEVLGLAGLEGQGQGTLLLALFGAYRGIRGEVTISGRPAKVATPWQAKASGIALIPEDRKTEGLVLPMSVRENITFSVLSSLGRFGFVNPTKERAFVARMMERLAVKAASMELPARSLSGGNQQKLVLAKWLETGADIFLFYDPTRGIDVGTKQAFYELIVGLTREGKGVILYSTETSELIGLCHRVAVMDDGRIVETLQGDDITEQDILAAALGVGRGRADAGSELAEAAQ</sequence>
<dbReference type="Proteomes" id="UP000469011">
    <property type="component" value="Unassembled WGS sequence"/>
</dbReference>
<evidence type="ECO:0000256" key="6">
    <source>
        <dbReference type="ARBA" id="ARBA00022737"/>
    </source>
</evidence>
<dbReference type="CDD" id="cd03216">
    <property type="entry name" value="ABC_Carb_Monos_I"/>
    <property type="match status" value="1"/>
</dbReference>
<evidence type="ECO:0000259" key="12">
    <source>
        <dbReference type="PROSITE" id="PS50893"/>
    </source>
</evidence>
<evidence type="ECO:0000256" key="11">
    <source>
        <dbReference type="SAM" id="MobiDB-lite"/>
    </source>
</evidence>
<accession>A0A6N9T809</accession>
<keyword evidence="3" id="KW-0813">Transport</keyword>
<dbReference type="InterPro" id="IPR050107">
    <property type="entry name" value="ABC_carbohydrate_import_ATPase"/>
</dbReference>
<dbReference type="InterPro" id="IPR003439">
    <property type="entry name" value="ABC_transporter-like_ATP-bd"/>
</dbReference>
<gene>
    <name evidence="13" type="ORF">GTK09_24380</name>
</gene>
<keyword evidence="4" id="KW-1003">Cell membrane</keyword>
<dbReference type="Gene3D" id="3.40.50.300">
    <property type="entry name" value="P-loop containing nucleotide triphosphate hydrolases"/>
    <property type="match status" value="2"/>
</dbReference>
<dbReference type="EMBL" id="JAAAMG010000032">
    <property type="protein sequence ID" value="NDW07554.1"/>
    <property type="molecule type" value="Genomic_DNA"/>
</dbReference>
<dbReference type="PROSITE" id="PS50893">
    <property type="entry name" value="ABC_TRANSPORTER_2"/>
    <property type="match status" value="2"/>
</dbReference>
<dbReference type="PROSITE" id="PS00211">
    <property type="entry name" value="ABC_TRANSPORTER_1"/>
    <property type="match status" value="1"/>
</dbReference>
<keyword evidence="14" id="KW-1185">Reference proteome</keyword>
<dbReference type="PANTHER" id="PTHR43790:SF3">
    <property type="entry name" value="D-ALLOSE IMPORT ATP-BINDING PROTEIN ALSA-RELATED"/>
    <property type="match status" value="1"/>
</dbReference>
<dbReference type="GO" id="GO:0005524">
    <property type="term" value="F:ATP binding"/>
    <property type="evidence" value="ECO:0007669"/>
    <property type="project" value="UniProtKB-KW"/>
</dbReference>
<evidence type="ECO:0000256" key="1">
    <source>
        <dbReference type="ARBA" id="ARBA00004202"/>
    </source>
</evidence>
<feature type="domain" description="ABC transporter" evidence="12">
    <location>
        <begin position="327"/>
        <end position="570"/>
    </location>
</feature>
<keyword evidence="10" id="KW-0472">Membrane</keyword>
<dbReference type="InterPro" id="IPR003593">
    <property type="entry name" value="AAA+_ATPase"/>
</dbReference>
<evidence type="ECO:0000256" key="7">
    <source>
        <dbReference type="ARBA" id="ARBA00022741"/>
    </source>
</evidence>
<dbReference type="CDD" id="cd03215">
    <property type="entry name" value="ABC_Carb_Monos_II"/>
    <property type="match status" value="1"/>
</dbReference>
<evidence type="ECO:0000256" key="3">
    <source>
        <dbReference type="ARBA" id="ARBA00022448"/>
    </source>
</evidence>
<keyword evidence="9" id="KW-1278">Translocase</keyword>
<comment type="caution">
    <text evidence="13">The sequence shown here is derived from an EMBL/GenBank/DDBJ whole genome shotgun (WGS) entry which is preliminary data.</text>
</comment>
<dbReference type="GO" id="GO:0016887">
    <property type="term" value="F:ATP hydrolysis activity"/>
    <property type="evidence" value="ECO:0007669"/>
    <property type="project" value="InterPro"/>
</dbReference>
<protein>
    <submittedName>
        <fullName evidence="13">ATP-binding cassette domain-containing protein</fullName>
    </submittedName>
</protein>
<keyword evidence="7" id="KW-0547">Nucleotide-binding</keyword>
<keyword evidence="8 13" id="KW-0067">ATP-binding</keyword>
<feature type="region of interest" description="Disordered" evidence="11">
    <location>
        <begin position="31"/>
        <end position="71"/>
    </location>
</feature>
<organism evidence="13 14">
    <name type="scientific">Jiella pacifica</name>
    <dbReference type="NCBI Taxonomy" id="2696469"/>
    <lineage>
        <taxon>Bacteria</taxon>
        <taxon>Pseudomonadati</taxon>
        <taxon>Pseudomonadota</taxon>
        <taxon>Alphaproteobacteria</taxon>
        <taxon>Hyphomicrobiales</taxon>
        <taxon>Aurantimonadaceae</taxon>
        <taxon>Jiella</taxon>
    </lineage>
</organism>
<evidence type="ECO:0000313" key="13">
    <source>
        <dbReference type="EMBL" id="NDW07554.1"/>
    </source>
</evidence>
<proteinExistence type="inferred from homology"/>
<dbReference type="Pfam" id="PF00005">
    <property type="entry name" value="ABC_tran"/>
    <property type="match status" value="2"/>
</dbReference>
<dbReference type="InterPro" id="IPR027417">
    <property type="entry name" value="P-loop_NTPase"/>
</dbReference>
<comment type="similarity">
    <text evidence="2">Belongs to the ABC transporter superfamily.</text>
</comment>
<feature type="domain" description="ABC transporter" evidence="12">
    <location>
        <begin position="77"/>
        <end position="314"/>
    </location>
</feature>
<dbReference type="GO" id="GO:0005886">
    <property type="term" value="C:plasma membrane"/>
    <property type="evidence" value="ECO:0007669"/>
    <property type="project" value="UniProtKB-SubCell"/>
</dbReference>
<evidence type="ECO:0000256" key="10">
    <source>
        <dbReference type="ARBA" id="ARBA00023136"/>
    </source>
</evidence>
<dbReference type="InterPro" id="IPR017871">
    <property type="entry name" value="ABC_transporter-like_CS"/>
</dbReference>
<evidence type="ECO:0000313" key="14">
    <source>
        <dbReference type="Proteomes" id="UP000469011"/>
    </source>
</evidence>
<reference evidence="13 14" key="1">
    <citation type="submission" date="2020-01" db="EMBL/GenBank/DDBJ databases">
        <title>Jiella pacifica sp. nov.</title>
        <authorList>
            <person name="Xue Z."/>
            <person name="Zhu S."/>
            <person name="Chen J."/>
            <person name="Yang J."/>
        </authorList>
    </citation>
    <scope>NUCLEOTIDE SEQUENCE [LARGE SCALE GENOMIC DNA]</scope>
    <source>
        <strain evidence="13 14">40Bstr34</strain>
    </source>
</reference>
<dbReference type="FunFam" id="3.40.50.300:FF:000127">
    <property type="entry name" value="Ribose import ATP-binding protein RbsA"/>
    <property type="match status" value="1"/>
</dbReference>
<evidence type="ECO:0000256" key="2">
    <source>
        <dbReference type="ARBA" id="ARBA00005417"/>
    </source>
</evidence>